<dbReference type="Proteomes" id="UP000283087">
    <property type="component" value="Unassembled WGS sequence"/>
</dbReference>
<accession>A0A430KQK8</accession>
<evidence type="ECO:0000259" key="8">
    <source>
        <dbReference type="PROSITE" id="PS51202"/>
    </source>
</evidence>
<feature type="transmembrane region" description="Helical" evidence="7">
    <location>
        <begin position="6"/>
        <end position="21"/>
    </location>
</feature>
<evidence type="ECO:0000313" key="10">
    <source>
        <dbReference type="Proteomes" id="UP000283087"/>
    </source>
</evidence>
<evidence type="ECO:0000256" key="3">
    <source>
        <dbReference type="ARBA" id="ARBA00022692"/>
    </source>
</evidence>
<feature type="transmembrane region" description="Helical" evidence="7">
    <location>
        <begin position="135"/>
        <end position="154"/>
    </location>
</feature>
<feature type="transmembrane region" description="Helical" evidence="7">
    <location>
        <begin position="58"/>
        <end position="83"/>
    </location>
</feature>
<reference evidence="9 10" key="1">
    <citation type="submission" date="2018-11" db="EMBL/GenBank/DDBJ databases">
        <title>The draft genome sequence of Amphritea opalescens ANRC-JH13T.</title>
        <authorList>
            <person name="Fang Z."/>
            <person name="Zhang Y."/>
            <person name="Han X."/>
        </authorList>
    </citation>
    <scope>NUCLEOTIDE SEQUENCE [LARGE SCALE GENOMIC DNA]</scope>
    <source>
        <strain evidence="9 10">ANRC-JH13</strain>
    </source>
</reference>
<dbReference type="Gene3D" id="3.30.70.1450">
    <property type="entry name" value="Regulator of K+ conductance, C-terminal domain"/>
    <property type="match status" value="2"/>
</dbReference>
<feature type="domain" description="RCK C-terminal" evidence="8">
    <location>
        <begin position="308"/>
        <end position="393"/>
    </location>
</feature>
<dbReference type="InterPro" id="IPR036721">
    <property type="entry name" value="RCK_C_sf"/>
</dbReference>
<dbReference type="PROSITE" id="PS01271">
    <property type="entry name" value="NA_SULFATE"/>
    <property type="match status" value="1"/>
</dbReference>
<feature type="transmembrane region" description="Helical" evidence="7">
    <location>
        <begin position="582"/>
        <end position="602"/>
    </location>
</feature>
<keyword evidence="4" id="KW-0677">Repeat</keyword>
<dbReference type="GO" id="GO:0008324">
    <property type="term" value="F:monoatomic cation transmembrane transporter activity"/>
    <property type="evidence" value="ECO:0007669"/>
    <property type="project" value="InterPro"/>
</dbReference>
<proteinExistence type="predicted"/>
<keyword evidence="3 7" id="KW-0812">Transmembrane</keyword>
<comment type="caution">
    <text evidence="9">The sequence shown here is derived from an EMBL/GenBank/DDBJ whole genome shotgun (WGS) entry which is preliminary data.</text>
</comment>
<feature type="transmembrane region" description="Helical" evidence="7">
    <location>
        <begin position="544"/>
        <end position="570"/>
    </location>
</feature>
<dbReference type="InterPro" id="IPR051679">
    <property type="entry name" value="DASS-Related_Transporters"/>
</dbReference>
<feature type="domain" description="RCK C-terminal" evidence="8">
    <location>
        <begin position="215"/>
        <end position="302"/>
    </location>
</feature>
<gene>
    <name evidence="9" type="ORF">EH243_11070</name>
</gene>
<comment type="subcellular location">
    <subcellularLocation>
        <location evidence="1">Membrane</location>
        <topology evidence="1">Multi-pass membrane protein</topology>
    </subcellularLocation>
</comment>
<name>A0A430KQK8_9GAMM</name>
<dbReference type="PANTHER" id="PTHR43652">
    <property type="entry name" value="BASIC AMINO ACID ANTIPORTER YFCC-RELATED"/>
    <property type="match status" value="1"/>
</dbReference>
<dbReference type="SUPFAM" id="SSF116726">
    <property type="entry name" value="TrkA C-terminal domain-like"/>
    <property type="match status" value="2"/>
</dbReference>
<dbReference type="Pfam" id="PF02080">
    <property type="entry name" value="TrkA_C"/>
    <property type="match status" value="2"/>
</dbReference>
<evidence type="ECO:0000256" key="4">
    <source>
        <dbReference type="ARBA" id="ARBA00022737"/>
    </source>
</evidence>
<dbReference type="OrthoDB" id="9809303at2"/>
<evidence type="ECO:0000256" key="6">
    <source>
        <dbReference type="ARBA" id="ARBA00023136"/>
    </source>
</evidence>
<evidence type="ECO:0000256" key="7">
    <source>
        <dbReference type="SAM" id="Phobius"/>
    </source>
</evidence>
<dbReference type="AlphaFoldDB" id="A0A430KQK8"/>
<sequence>MNIDTIVVFTLLLVTIALFIWDRIRMDLVAMMVVVVLALSGIITPAETVSGFGQSLVVMIAGLFIVGEGLFRTGVAAAVGGWIMRMGGQSEKRLLLVLVPVVAAMSAIMSSTGAVALFIPVVLSMCRTAKLKPSHLLMPLSFASLIGGMMTLIGTPPNMVASTQLHAAGLEPFGFFDFTPIGAVILVFGTLYLVYVAPRLLPDSAVRSTEHPRLKEFAERYGIEDNLHCLRVRKDSDLVNHSVSDLLLRTRFEVTVFAIRRDGNLVSSLMPVLSETLIESGDVLLAYGQAEGIEQLCIETGCLFLGFPAEERTRMDKEFGVAEVLLHGRSPMIGKTIKDGRFREQYNLSVIGVLRAGKPLATRFNGEPLQFGDTLLLAGGWRYIEALEERHNFVMLETPAEMTETSARWGHAPVALVIMLLMLGLMISGVLSSLAAILLAAMAMILSGCLTMDEAYKSLNASSLVLIAGMLPLALAMQKSGGLDLIVSALLTFLGTSAPIFICAALFVLTSVLSQFISNTATTVLIAPISIAIAQGLGLNPEPFMMTIAIAASTAFSTPIASPVNTLVLVPGHYRFIDFVRVGLPLQIMSMVITLIMTPMIFPF</sequence>
<keyword evidence="6 7" id="KW-0472">Membrane</keyword>
<feature type="transmembrane region" description="Helical" evidence="7">
    <location>
        <begin position="95"/>
        <end position="123"/>
    </location>
</feature>
<protein>
    <submittedName>
        <fullName evidence="9">SLC13 family permease</fullName>
    </submittedName>
</protein>
<dbReference type="GO" id="GO:0005886">
    <property type="term" value="C:plasma membrane"/>
    <property type="evidence" value="ECO:0007669"/>
    <property type="project" value="TreeGrafter"/>
</dbReference>
<dbReference type="Pfam" id="PF03600">
    <property type="entry name" value="CitMHS"/>
    <property type="match status" value="1"/>
</dbReference>
<dbReference type="InterPro" id="IPR006037">
    <property type="entry name" value="RCK_C"/>
</dbReference>
<keyword evidence="2" id="KW-0813">Transport</keyword>
<evidence type="ECO:0000256" key="2">
    <source>
        <dbReference type="ARBA" id="ARBA00022448"/>
    </source>
</evidence>
<feature type="transmembrane region" description="Helical" evidence="7">
    <location>
        <begin position="414"/>
        <end position="446"/>
    </location>
</feature>
<dbReference type="InterPro" id="IPR004680">
    <property type="entry name" value="Cit_transptr-like_dom"/>
</dbReference>
<dbReference type="PANTHER" id="PTHR43652:SF1">
    <property type="entry name" value="RESPONSE REGULATOR"/>
    <property type="match status" value="1"/>
</dbReference>
<evidence type="ECO:0000313" key="9">
    <source>
        <dbReference type="EMBL" id="RTE65797.1"/>
    </source>
</evidence>
<feature type="transmembrane region" description="Helical" evidence="7">
    <location>
        <begin position="28"/>
        <end position="46"/>
    </location>
</feature>
<keyword evidence="5 7" id="KW-1133">Transmembrane helix</keyword>
<feature type="transmembrane region" description="Helical" evidence="7">
    <location>
        <begin position="489"/>
        <end position="509"/>
    </location>
</feature>
<dbReference type="InterPro" id="IPR031312">
    <property type="entry name" value="Na/sul_symport_CS"/>
</dbReference>
<dbReference type="EMBL" id="RQXW01000008">
    <property type="protein sequence ID" value="RTE65797.1"/>
    <property type="molecule type" value="Genomic_DNA"/>
</dbReference>
<evidence type="ECO:0000256" key="5">
    <source>
        <dbReference type="ARBA" id="ARBA00022989"/>
    </source>
</evidence>
<dbReference type="PROSITE" id="PS51202">
    <property type="entry name" value="RCK_C"/>
    <property type="match status" value="2"/>
</dbReference>
<keyword evidence="10" id="KW-1185">Reference proteome</keyword>
<feature type="transmembrane region" description="Helical" evidence="7">
    <location>
        <begin position="516"/>
        <end position="538"/>
    </location>
</feature>
<dbReference type="GO" id="GO:0006813">
    <property type="term" value="P:potassium ion transport"/>
    <property type="evidence" value="ECO:0007669"/>
    <property type="project" value="InterPro"/>
</dbReference>
<dbReference type="RefSeq" id="WP_126158720.1">
    <property type="nucleotide sequence ID" value="NZ_RQXW01000008.1"/>
</dbReference>
<feature type="transmembrane region" description="Helical" evidence="7">
    <location>
        <begin position="458"/>
        <end position="477"/>
    </location>
</feature>
<feature type="transmembrane region" description="Helical" evidence="7">
    <location>
        <begin position="175"/>
        <end position="195"/>
    </location>
</feature>
<organism evidence="9 10">
    <name type="scientific">Amphritea opalescens</name>
    <dbReference type="NCBI Taxonomy" id="2490544"/>
    <lineage>
        <taxon>Bacteria</taxon>
        <taxon>Pseudomonadati</taxon>
        <taxon>Pseudomonadota</taxon>
        <taxon>Gammaproteobacteria</taxon>
        <taxon>Oceanospirillales</taxon>
        <taxon>Oceanospirillaceae</taxon>
        <taxon>Amphritea</taxon>
    </lineage>
</organism>
<evidence type="ECO:0000256" key="1">
    <source>
        <dbReference type="ARBA" id="ARBA00004141"/>
    </source>
</evidence>